<feature type="domain" description="NACHT" evidence="1">
    <location>
        <begin position="254"/>
        <end position="584"/>
    </location>
</feature>
<proteinExistence type="predicted"/>
<evidence type="ECO:0000259" key="1">
    <source>
        <dbReference type="PROSITE" id="PS50837"/>
    </source>
</evidence>
<dbReference type="PROSITE" id="PS50837">
    <property type="entry name" value="NACHT"/>
    <property type="match status" value="1"/>
</dbReference>
<reference evidence="2 3" key="1">
    <citation type="submission" date="2019-06" db="EMBL/GenBank/DDBJ databases">
        <title>Draft genome of Streptomyces sedi sp. JCM16909.</title>
        <authorList>
            <person name="Klykleung N."/>
            <person name="Tanasupawat S."/>
            <person name="Kudo T."/>
            <person name="Yuki M."/>
            <person name="Ohkuma M."/>
        </authorList>
    </citation>
    <scope>NUCLEOTIDE SEQUENCE [LARGE SCALE GENOMIC DNA]</scope>
    <source>
        <strain evidence="2 3">JCM 16909</strain>
    </source>
</reference>
<protein>
    <submittedName>
        <fullName evidence="2">NACHT domain-containing protein</fullName>
    </submittedName>
</protein>
<dbReference type="EMBL" id="VDGT01000028">
    <property type="protein sequence ID" value="TNM25784.1"/>
    <property type="molecule type" value="Genomic_DNA"/>
</dbReference>
<dbReference type="InterPro" id="IPR054547">
    <property type="entry name" value="NNH1"/>
</dbReference>
<evidence type="ECO:0000313" key="2">
    <source>
        <dbReference type="EMBL" id="TNM25784.1"/>
    </source>
</evidence>
<gene>
    <name evidence="2" type="ORF">FH715_26190</name>
</gene>
<name>A0A5C4UQ76_9ACTN</name>
<accession>A0A5C4UQ76</accession>
<organism evidence="2 3">
    <name type="scientific">Streptomyces sedi</name>
    <dbReference type="NCBI Taxonomy" id="555059"/>
    <lineage>
        <taxon>Bacteria</taxon>
        <taxon>Bacillati</taxon>
        <taxon>Actinomycetota</taxon>
        <taxon>Actinomycetes</taxon>
        <taxon>Kitasatosporales</taxon>
        <taxon>Streptomycetaceae</taxon>
        <taxon>Streptomyces</taxon>
    </lineage>
</organism>
<dbReference type="AlphaFoldDB" id="A0A5C4UQ76"/>
<dbReference type="Gene3D" id="3.40.50.300">
    <property type="entry name" value="P-loop containing nucleotide triphosphate hydrolases"/>
    <property type="match status" value="1"/>
</dbReference>
<dbReference type="SUPFAM" id="SSF52540">
    <property type="entry name" value="P-loop containing nucleoside triphosphate hydrolases"/>
    <property type="match status" value="1"/>
</dbReference>
<dbReference type="PANTHER" id="PTHR46844">
    <property type="entry name" value="SLR5058 PROTEIN"/>
    <property type="match status" value="1"/>
</dbReference>
<dbReference type="OrthoDB" id="135105at2"/>
<dbReference type="InterPro" id="IPR027417">
    <property type="entry name" value="P-loop_NTPase"/>
</dbReference>
<dbReference type="Proteomes" id="UP000311713">
    <property type="component" value="Unassembled WGS sequence"/>
</dbReference>
<dbReference type="RefSeq" id="WP_139649656.1">
    <property type="nucleotide sequence ID" value="NZ_BAAAZS010000067.1"/>
</dbReference>
<dbReference type="InterPro" id="IPR007111">
    <property type="entry name" value="NACHT_NTPase"/>
</dbReference>
<evidence type="ECO:0000313" key="3">
    <source>
        <dbReference type="Proteomes" id="UP000311713"/>
    </source>
</evidence>
<dbReference type="Pfam" id="PF05729">
    <property type="entry name" value="NACHT"/>
    <property type="match status" value="1"/>
</dbReference>
<dbReference type="Pfam" id="PF22733">
    <property type="entry name" value="NNH1"/>
    <property type="match status" value="1"/>
</dbReference>
<comment type="caution">
    <text evidence="2">The sequence shown here is derived from an EMBL/GenBank/DDBJ whole genome shotgun (WGS) entry which is preliminary data.</text>
</comment>
<sequence length="873" mass="97980">MDLTLIGARLASSFVAPLVKRLFRAEGPGAGMVDKPVRIGLLISFAGEKRTLTDRDFRAISEQLVERAAYAIGARERLPEYELRAVENALVYSLRSLGELDMDDVQAVSLGHRGFTQMLRTHAKHSTVGLSSDAIEFYDRVLETAALHILNFFTQRSTFVARTLVEQSKQMQELLNRIDAAVARTPSPADSGFERRYASYIAQAHNELTIFGLDLTDAPERWPMDAAYLSLDAAVSDTHVEHLLPADRILDRHARVLLRGVAGSGKTTLAQWLAVTAARPGMDERLLYLHGLVPFVLPLRTLTRRNSSLPSPEQFLTSIGCPVASAQPDGWIDRVLTSGRGLLLIDGIDEVPEVERGSVRQWLRNLLHAFPANHWLITSRPSAVRHDWLSAEDFVEFDLAPMSRNDVTSFVKRWHHAAGVGDSYARSLLKTLWSKQDLGRLAINPLMCGLICALHRDRRGYLPEGRKELYDAALSMMLSRRDRERGVQSSDDFRMSEASQVQIIQKIAYWMIRNGRSEMAKSDAVDLLRRALPAMPKIAEQGSVEKIYPYLIVRSGLLREPSNETIDFVHRTFQDYLGARAAVEALDFDYIVANAHLDQWEDVVRMAVAHARPNERFRLLSALLERGDQSGDERGKLYLLAAACLEHATELDPQVHREVQKRAEQLIPPQSLSEARELSEVGPVVLELLSGPGGMSSEEQLFVVSTATRIATDGAIPLLAQYRDSDDLDIRSLLVNSWNRFDPGRYFEEVLAHVDERGLFFPVSTIGELCVLAEHGGRARVDITGAIPLELFREECNPARLTHLRISIEMSCTWEWLRYFHRLERVIFAAGSTVDVSTFPKMASLREMEVQNNTEILGAEKLVGYVKITRNHG</sequence>
<dbReference type="PANTHER" id="PTHR46844:SF1">
    <property type="entry name" value="SLR5058 PROTEIN"/>
    <property type="match status" value="1"/>
</dbReference>
<keyword evidence="3" id="KW-1185">Reference proteome</keyword>